<reference evidence="8 9" key="1">
    <citation type="submission" date="2019-08" db="EMBL/GenBank/DDBJ databases">
        <title>Draft genome sequences of two oriental melons (Cucumis melo L. var makuwa).</title>
        <authorList>
            <person name="Kwon S.-Y."/>
        </authorList>
    </citation>
    <scope>NUCLEOTIDE SEQUENCE [LARGE SCALE GENOMIC DNA]</scope>
    <source>
        <strain evidence="9">cv. SW 3</strain>
        <tissue evidence="8">Leaf</tissue>
    </source>
</reference>
<evidence type="ECO:0000313" key="8">
    <source>
        <dbReference type="EMBL" id="KAA0055082.1"/>
    </source>
</evidence>
<feature type="domain" description="Phytocyanin" evidence="7">
    <location>
        <begin position="28"/>
        <end position="126"/>
    </location>
</feature>
<evidence type="ECO:0000256" key="4">
    <source>
        <dbReference type="ARBA" id="ARBA00023008"/>
    </source>
</evidence>
<keyword evidence="3" id="KW-0249">Electron transport</keyword>
<feature type="region of interest" description="Disordered" evidence="6">
    <location>
        <begin position="129"/>
        <end position="159"/>
    </location>
</feature>
<dbReference type="OrthoDB" id="581242at2759"/>
<dbReference type="PROSITE" id="PS51485">
    <property type="entry name" value="PHYTOCYANIN"/>
    <property type="match status" value="1"/>
</dbReference>
<evidence type="ECO:0000256" key="6">
    <source>
        <dbReference type="SAM" id="MobiDB-lite"/>
    </source>
</evidence>
<dbReference type="GO" id="GO:0005886">
    <property type="term" value="C:plasma membrane"/>
    <property type="evidence" value="ECO:0007669"/>
    <property type="project" value="TreeGrafter"/>
</dbReference>
<dbReference type="EMBL" id="SSTE01008566">
    <property type="protein sequence ID" value="KAA0055082.1"/>
    <property type="molecule type" value="Genomic_DNA"/>
</dbReference>
<keyword evidence="1" id="KW-0813">Transport</keyword>
<dbReference type="InterPro" id="IPR039391">
    <property type="entry name" value="Phytocyanin-like"/>
</dbReference>
<dbReference type="PANTHER" id="PTHR33021">
    <property type="entry name" value="BLUE COPPER PROTEIN"/>
    <property type="match status" value="1"/>
</dbReference>
<protein>
    <submittedName>
        <fullName evidence="8">Stellacyanin</fullName>
    </submittedName>
</protein>
<dbReference type="Proteomes" id="UP000321393">
    <property type="component" value="Unassembled WGS sequence"/>
</dbReference>
<keyword evidence="4" id="KW-0186">Copper</keyword>
<evidence type="ECO:0000256" key="5">
    <source>
        <dbReference type="ARBA" id="ARBA00023180"/>
    </source>
</evidence>
<name>A0A5A7UGX7_CUCMM</name>
<dbReference type="GO" id="GO:0046872">
    <property type="term" value="F:metal ion binding"/>
    <property type="evidence" value="ECO:0007669"/>
    <property type="project" value="UniProtKB-KW"/>
</dbReference>
<dbReference type="AlphaFoldDB" id="A0A5A7UGX7"/>
<evidence type="ECO:0000259" key="7">
    <source>
        <dbReference type="PROSITE" id="PS51485"/>
    </source>
</evidence>
<evidence type="ECO:0000256" key="1">
    <source>
        <dbReference type="ARBA" id="ARBA00022448"/>
    </source>
</evidence>
<dbReference type="FunFam" id="2.60.40.420:FF:000003">
    <property type="entry name" value="Blue copper"/>
    <property type="match status" value="1"/>
</dbReference>
<dbReference type="PANTHER" id="PTHR33021:SF70">
    <property type="entry name" value="PHYTOCYANIN DOMAIN-CONTAINING PROTEIN"/>
    <property type="match status" value="1"/>
</dbReference>
<dbReference type="InterPro" id="IPR008972">
    <property type="entry name" value="Cupredoxin"/>
</dbReference>
<proteinExistence type="predicted"/>
<keyword evidence="5" id="KW-0325">Glycoprotein</keyword>
<organism evidence="8 9">
    <name type="scientific">Cucumis melo var. makuwa</name>
    <name type="common">Oriental melon</name>
    <dbReference type="NCBI Taxonomy" id="1194695"/>
    <lineage>
        <taxon>Eukaryota</taxon>
        <taxon>Viridiplantae</taxon>
        <taxon>Streptophyta</taxon>
        <taxon>Embryophyta</taxon>
        <taxon>Tracheophyta</taxon>
        <taxon>Spermatophyta</taxon>
        <taxon>Magnoliopsida</taxon>
        <taxon>eudicotyledons</taxon>
        <taxon>Gunneridae</taxon>
        <taxon>Pentapetalae</taxon>
        <taxon>rosids</taxon>
        <taxon>fabids</taxon>
        <taxon>Cucurbitales</taxon>
        <taxon>Cucurbitaceae</taxon>
        <taxon>Benincaseae</taxon>
        <taxon>Cucumis</taxon>
    </lineage>
</organism>
<keyword evidence="2" id="KW-0479">Metal-binding</keyword>
<comment type="caution">
    <text evidence="8">The sequence shown here is derived from an EMBL/GenBank/DDBJ whole genome shotgun (WGS) entry which is preliminary data.</text>
</comment>
<gene>
    <name evidence="8" type="ORF">E6C27_scaffold231G00080</name>
</gene>
<evidence type="ECO:0000256" key="2">
    <source>
        <dbReference type="ARBA" id="ARBA00022723"/>
    </source>
</evidence>
<dbReference type="STRING" id="1194695.A0A5A7UGX7"/>
<dbReference type="Pfam" id="PF02298">
    <property type="entry name" value="Cu_bind_like"/>
    <property type="match status" value="1"/>
</dbReference>
<dbReference type="Gene3D" id="2.60.40.420">
    <property type="entry name" value="Cupredoxins - blue copper proteins"/>
    <property type="match status" value="1"/>
</dbReference>
<dbReference type="GO" id="GO:0009055">
    <property type="term" value="F:electron transfer activity"/>
    <property type="evidence" value="ECO:0007669"/>
    <property type="project" value="InterPro"/>
</dbReference>
<dbReference type="InterPro" id="IPR003245">
    <property type="entry name" value="Phytocyanin_dom"/>
</dbReference>
<dbReference type="SUPFAM" id="SSF49503">
    <property type="entry name" value="Cupredoxins"/>
    <property type="match status" value="1"/>
</dbReference>
<sequence>MMGNNYNNTWVCVLVVIFGFAFIRCNATTYIVGDTSGWDISTDLDTWSQGKRFFVGDVLVFQYSSSASLNEVTRENFNTCNTTNVLKAYSSGNTTVTLSKPGQRFFASGNRLLCLGGMKLQVNVENNQSFSPAAAPQPPPSSHSDDLPQPSSKTDNNSVPNTAAGFVMEGKQARAILFVCCVISTLSFMVI</sequence>
<dbReference type="CDD" id="cd04216">
    <property type="entry name" value="Phytocyanin"/>
    <property type="match status" value="1"/>
</dbReference>
<accession>A0A5A7UGX7</accession>
<evidence type="ECO:0000313" key="9">
    <source>
        <dbReference type="Proteomes" id="UP000321393"/>
    </source>
</evidence>
<evidence type="ECO:0000256" key="3">
    <source>
        <dbReference type="ARBA" id="ARBA00022982"/>
    </source>
</evidence>